<evidence type="ECO:0000256" key="9">
    <source>
        <dbReference type="ARBA" id="ARBA00022840"/>
    </source>
</evidence>
<dbReference type="NCBIfam" id="NF001138">
    <property type="entry name" value="PRK00143.1"/>
    <property type="match status" value="1"/>
</dbReference>
<evidence type="ECO:0000313" key="15">
    <source>
        <dbReference type="EMBL" id="CAH0727024.1"/>
    </source>
</evidence>
<accession>A0A8J9UYB4</accession>
<dbReference type="Pfam" id="PF03054">
    <property type="entry name" value="tRNA_Me_trans"/>
    <property type="match status" value="1"/>
</dbReference>
<comment type="subcellular location">
    <subcellularLocation>
        <location evidence="2">Mitochondrion</location>
    </subcellularLocation>
</comment>
<dbReference type="GO" id="GO:0005739">
    <property type="term" value="C:mitochondrion"/>
    <property type="evidence" value="ECO:0007669"/>
    <property type="project" value="UniProtKB-SubCell"/>
</dbReference>
<dbReference type="Proteomes" id="UP000838878">
    <property type="component" value="Chromosome 6"/>
</dbReference>
<dbReference type="InterPro" id="IPR004506">
    <property type="entry name" value="MnmA-like"/>
</dbReference>
<dbReference type="SUPFAM" id="SSF52402">
    <property type="entry name" value="Adenine nucleotide alpha hydrolases-like"/>
    <property type="match status" value="1"/>
</dbReference>
<sequence length="373" mass="43132">MFKKIAVGISGGVDSAIAALLLKRANYQVEGVFMRNWDSNYEAGFCSDEKDFEDASFVCRKLDIPLHRVHFIKEYWNDVFTVLIKEYETGLTPNPDILCNRYIKFDRFFEHCRNNLAVDAIATGHYANTSFGPFLENYNENEGVRLLQPEDKHKDQTFFLSQVKQFSLRKCMFPIANLLKSQVREIARKEGLLQIASKKDSTGICFIGKRRFKEFIDDFIQIKKGNFIDIDTGQIVGEHSGVHKWTVGQRCCLSNWKHPYFVLKKDMETNNIYVVAGTEHPALWNNLCNTEKPHWINDEPIELKHNNILNCLFRFQHTKPLVPCQVFSNHEGLTILLHQKLRALTEGQFGVLYKNEECLGSAKIKNVCHNLVF</sequence>
<dbReference type="CDD" id="cd01998">
    <property type="entry name" value="MnmA_TRMU-like"/>
    <property type="match status" value="1"/>
</dbReference>
<evidence type="ECO:0000256" key="4">
    <source>
        <dbReference type="ARBA" id="ARBA00011953"/>
    </source>
</evidence>
<dbReference type="AlphaFoldDB" id="A0A8J9UYB4"/>
<keyword evidence="6" id="KW-0808">Transferase</keyword>
<evidence type="ECO:0000256" key="5">
    <source>
        <dbReference type="ARBA" id="ARBA00022555"/>
    </source>
</evidence>
<evidence type="ECO:0000259" key="13">
    <source>
        <dbReference type="Pfam" id="PF20258"/>
    </source>
</evidence>
<protein>
    <recommendedName>
        <fullName evidence="4">tRNA-5-taurinomethyluridine 2-sulfurtransferase</fullName>
        <ecNumber evidence="4">2.8.1.14</ecNumber>
    </recommendedName>
</protein>
<dbReference type="Gene3D" id="2.30.30.280">
    <property type="entry name" value="Adenine nucleotide alpha hydrolases-like domains"/>
    <property type="match status" value="1"/>
</dbReference>
<evidence type="ECO:0000313" key="16">
    <source>
        <dbReference type="Proteomes" id="UP000838878"/>
    </source>
</evidence>
<dbReference type="PANTHER" id="PTHR11933:SF5">
    <property type="entry name" value="MITOCHONDRIAL TRNA-SPECIFIC 2-THIOURIDYLASE 1"/>
    <property type="match status" value="1"/>
</dbReference>
<dbReference type="InterPro" id="IPR046885">
    <property type="entry name" value="MnmA-like_C"/>
</dbReference>
<dbReference type="GO" id="GO:0000049">
    <property type="term" value="F:tRNA binding"/>
    <property type="evidence" value="ECO:0007669"/>
    <property type="project" value="UniProtKB-KW"/>
</dbReference>
<dbReference type="Gene3D" id="2.40.30.10">
    <property type="entry name" value="Translation factors"/>
    <property type="match status" value="1"/>
</dbReference>
<dbReference type="FunFam" id="2.30.30.280:FF:000001">
    <property type="entry name" value="tRNA-specific 2-thiouridylase MnmA"/>
    <property type="match status" value="1"/>
</dbReference>
<gene>
    <name evidence="15" type="ORF">BINO364_LOCUS12420</name>
</gene>
<dbReference type="NCBIfam" id="TIGR00420">
    <property type="entry name" value="trmU"/>
    <property type="match status" value="1"/>
</dbReference>
<dbReference type="EMBL" id="OV170226">
    <property type="protein sequence ID" value="CAH0727024.1"/>
    <property type="molecule type" value="Genomic_DNA"/>
</dbReference>
<evidence type="ECO:0000256" key="3">
    <source>
        <dbReference type="ARBA" id="ARBA00006191"/>
    </source>
</evidence>
<dbReference type="Pfam" id="PF20259">
    <property type="entry name" value="tRNA_Me_trans_M"/>
    <property type="match status" value="1"/>
</dbReference>
<feature type="non-terminal residue" evidence="15">
    <location>
        <position position="373"/>
    </location>
</feature>
<dbReference type="GO" id="GO:0005524">
    <property type="term" value="F:ATP binding"/>
    <property type="evidence" value="ECO:0007669"/>
    <property type="project" value="UniProtKB-KW"/>
</dbReference>
<keyword evidence="10" id="KW-0694">RNA-binding</keyword>
<evidence type="ECO:0000256" key="10">
    <source>
        <dbReference type="ARBA" id="ARBA00022884"/>
    </source>
</evidence>
<dbReference type="InterPro" id="IPR014729">
    <property type="entry name" value="Rossmann-like_a/b/a_fold"/>
</dbReference>
<evidence type="ECO:0000256" key="6">
    <source>
        <dbReference type="ARBA" id="ARBA00022679"/>
    </source>
</evidence>
<dbReference type="GO" id="GO:0061708">
    <property type="term" value="F:tRNA-5-taurinomethyluridine 2-sulfurtransferase"/>
    <property type="evidence" value="ECO:0007669"/>
    <property type="project" value="UniProtKB-EC"/>
</dbReference>
<keyword evidence="16" id="KW-1185">Reference proteome</keyword>
<dbReference type="FunFam" id="3.40.50.620:FF:000104">
    <property type="entry name" value="Mitochondrial tRNA-specific 2-thiouridylase 1"/>
    <property type="match status" value="1"/>
</dbReference>
<proteinExistence type="inferred from homology"/>
<dbReference type="GO" id="GO:0002143">
    <property type="term" value="P:tRNA wobble position uridine thiolation"/>
    <property type="evidence" value="ECO:0007669"/>
    <property type="project" value="TreeGrafter"/>
</dbReference>
<dbReference type="OrthoDB" id="3685at2759"/>
<reference evidence="15" key="1">
    <citation type="submission" date="2021-12" db="EMBL/GenBank/DDBJ databases">
        <authorList>
            <person name="Martin H S."/>
        </authorList>
    </citation>
    <scope>NUCLEOTIDE SEQUENCE</scope>
</reference>
<evidence type="ECO:0000256" key="8">
    <source>
        <dbReference type="ARBA" id="ARBA00022741"/>
    </source>
</evidence>
<comment type="similarity">
    <text evidence="3">Belongs to the MnmA/TRMU family.</text>
</comment>
<evidence type="ECO:0000256" key="7">
    <source>
        <dbReference type="ARBA" id="ARBA00022694"/>
    </source>
</evidence>
<evidence type="ECO:0000256" key="1">
    <source>
        <dbReference type="ARBA" id="ARBA00003986"/>
    </source>
</evidence>
<feature type="domain" description="tRNA-specific 2-thiouridylase MnmA-like central" evidence="14">
    <location>
        <begin position="213"/>
        <end position="275"/>
    </location>
</feature>
<comment type="function">
    <text evidence="1">Catalyzes the 2-thiolation of uridine at the wobble position (U34) of mitochondrial tRNA(Lys), tRNA(Glu) and tRNA(Gln). Required for the formation of 5-taurinomethyl-2-thiouridine (tm5s2U) of mitochondrial tRNA(Lys), tRNA(Glu), and tRNA(Gln) at the wobble position. ATP is required to activate the C2 atom of the wobble base.</text>
</comment>
<dbReference type="PANTHER" id="PTHR11933">
    <property type="entry name" value="TRNA 5-METHYLAMINOMETHYL-2-THIOURIDYLATE -METHYLTRANSFERASE"/>
    <property type="match status" value="1"/>
</dbReference>
<keyword evidence="8" id="KW-0547">Nucleotide-binding</keyword>
<feature type="domain" description="tRNA-specific 2-thiouridylase MnmA-like C-terminal" evidence="13">
    <location>
        <begin position="288"/>
        <end position="364"/>
    </location>
</feature>
<name>A0A8J9UYB4_9NEOP</name>
<dbReference type="InterPro" id="IPR046884">
    <property type="entry name" value="MnmA-like_central"/>
</dbReference>
<evidence type="ECO:0000259" key="14">
    <source>
        <dbReference type="Pfam" id="PF20259"/>
    </source>
</evidence>
<evidence type="ECO:0000256" key="2">
    <source>
        <dbReference type="ARBA" id="ARBA00004173"/>
    </source>
</evidence>
<evidence type="ECO:0000256" key="11">
    <source>
        <dbReference type="ARBA" id="ARBA00023157"/>
    </source>
</evidence>
<dbReference type="HAMAP" id="MF_00144">
    <property type="entry name" value="tRNA_thiouridyl_MnmA"/>
    <property type="match status" value="1"/>
</dbReference>
<dbReference type="Gene3D" id="3.40.50.620">
    <property type="entry name" value="HUPs"/>
    <property type="match status" value="1"/>
</dbReference>
<keyword evidence="7" id="KW-0819">tRNA processing</keyword>
<keyword evidence="9" id="KW-0067">ATP-binding</keyword>
<dbReference type="Pfam" id="PF20258">
    <property type="entry name" value="tRNA_Me_trans_C"/>
    <property type="match status" value="1"/>
</dbReference>
<dbReference type="InterPro" id="IPR023382">
    <property type="entry name" value="MnmA-like_central_sf"/>
</dbReference>
<keyword evidence="11" id="KW-1015">Disulfide bond</keyword>
<organism evidence="15 16">
    <name type="scientific">Brenthis ino</name>
    <name type="common">lesser marbled fritillary</name>
    <dbReference type="NCBI Taxonomy" id="405034"/>
    <lineage>
        <taxon>Eukaryota</taxon>
        <taxon>Metazoa</taxon>
        <taxon>Ecdysozoa</taxon>
        <taxon>Arthropoda</taxon>
        <taxon>Hexapoda</taxon>
        <taxon>Insecta</taxon>
        <taxon>Pterygota</taxon>
        <taxon>Neoptera</taxon>
        <taxon>Endopterygota</taxon>
        <taxon>Lepidoptera</taxon>
        <taxon>Glossata</taxon>
        <taxon>Ditrysia</taxon>
        <taxon>Papilionoidea</taxon>
        <taxon>Nymphalidae</taxon>
        <taxon>Heliconiinae</taxon>
        <taxon>Argynnini</taxon>
        <taxon>Brenthis</taxon>
    </lineage>
</organism>
<evidence type="ECO:0000256" key="12">
    <source>
        <dbReference type="ARBA" id="ARBA00049564"/>
    </source>
</evidence>
<keyword evidence="5" id="KW-0820">tRNA-binding</keyword>
<dbReference type="EC" id="2.8.1.14" evidence="4"/>
<comment type="catalytic activity">
    <reaction evidence="12">
        <text>5-taurinomethyluridine(34) in tRNA + S-sulfanyl-L-cysteinyl-[protein] + AH2 + ATP = 5-taurinomethyl-2-thiouridine(34) in tRNA + L-cysteinyl-[protein] + A + AMP + diphosphate + H(+)</text>
        <dbReference type="Rhea" id="RHEA:47040"/>
        <dbReference type="Rhea" id="RHEA-COMP:10131"/>
        <dbReference type="Rhea" id="RHEA-COMP:11726"/>
        <dbReference type="Rhea" id="RHEA-COMP:11732"/>
        <dbReference type="Rhea" id="RHEA-COMP:11733"/>
        <dbReference type="ChEBI" id="CHEBI:13193"/>
        <dbReference type="ChEBI" id="CHEBI:15378"/>
        <dbReference type="ChEBI" id="CHEBI:17499"/>
        <dbReference type="ChEBI" id="CHEBI:29950"/>
        <dbReference type="ChEBI" id="CHEBI:30616"/>
        <dbReference type="ChEBI" id="CHEBI:33019"/>
        <dbReference type="ChEBI" id="CHEBI:61963"/>
        <dbReference type="ChEBI" id="CHEBI:87171"/>
        <dbReference type="ChEBI" id="CHEBI:87172"/>
        <dbReference type="ChEBI" id="CHEBI:456215"/>
        <dbReference type="EC" id="2.8.1.14"/>
    </reaction>
</comment>